<sequence length="52" mass="5397">MQPVVTVGLDGSPESPAAAPRTADEAERRELARLARAAVHHGRCPVAVGAHD</sequence>
<organism evidence="3 4">
    <name type="scientific">Streptomyces puniciscabiei</name>
    <dbReference type="NCBI Taxonomy" id="164348"/>
    <lineage>
        <taxon>Bacteria</taxon>
        <taxon>Bacillati</taxon>
        <taxon>Actinomycetota</taxon>
        <taxon>Actinomycetes</taxon>
        <taxon>Kitasatosporales</taxon>
        <taxon>Streptomycetaceae</taxon>
        <taxon>Streptomyces</taxon>
    </lineage>
</organism>
<evidence type="ECO:0000313" key="4">
    <source>
        <dbReference type="Proteomes" id="UP000318103"/>
    </source>
</evidence>
<evidence type="ECO:0008006" key="5">
    <source>
        <dbReference type="Google" id="ProtNLM"/>
    </source>
</evidence>
<keyword evidence="4" id="KW-1185">Reference proteome</keyword>
<comment type="caution">
    <text evidence="3">The sequence shown here is derived from an EMBL/GenBank/DDBJ whole genome shotgun (WGS) entry which is preliminary data.</text>
</comment>
<protein>
    <recommendedName>
        <fullName evidence="5">Universal stress protein family protein</fullName>
    </recommendedName>
</protein>
<feature type="region of interest" description="Disordered" evidence="1">
    <location>
        <begin position="1"/>
        <end position="24"/>
    </location>
</feature>
<dbReference type="Proteomes" id="UP000318103">
    <property type="component" value="Unassembled WGS sequence"/>
</dbReference>
<dbReference type="EMBL" id="VFNX01000005">
    <property type="protein sequence ID" value="TQK79694.1"/>
    <property type="molecule type" value="Genomic_DNA"/>
</dbReference>
<reference evidence="3 4" key="1">
    <citation type="submission" date="2019-06" db="EMBL/GenBank/DDBJ databases">
        <title>Sequencing the genomes of 1000 actinobacteria strains.</title>
        <authorList>
            <person name="Klenk H.-P."/>
        </authorList>
    </citation>
    <scope>NUCLEOTIDE SEQUENCE [LARGE SCALE GENOMIC DNA]</scope>
    <source>
        <strain evidence="3 4">DSM 41929</strain>
    </source>
</reference>
<proteinExistence type="predicted"/>
<accession>A0A542TJ66</accession>
<name>A0A542TJ66_9ACTN</name>
<gene>
    <name evidence="3" type="ORF">FB563_7039</name>
    <name evidence="2" type="ORF">FB563_8039</name>
</gene>
<evidence type="ECO:0000313" key="2">
    <source>
        <dbReference type="EMBL" id="TQK79694.1"/>
    </source>
</evidence>
<evidence type="ECO:0000313" key="3">
    <source>
        <dbReference type="EMBL" id="TQK86883.1"/>
    </source>
</evidence>
<dbReference type="EMBL" id="VFNX01000002">
    <property type="protein sequence ID" value="TQK86883.1"/>
    <property type="molecule type" value="Genomic_DNA"/>
</dbReference>
<dbReference type="AlphaFoldDB" id="A0A542TJ66"/>
<evidence type="ECO:0000256" key="1">
    <source>
        <dbReference type="SAM" id="MobiDB-lite"/>
    </source>
</evidence>